<sequence length="278" mass="31461">MTVMEDLVRLVPPPAVPVDANGDWREVEAALGLVLPTDFKLLIERYGRGRFVDFLMPLTPFGDNELLVRHARHLLDGERSFRESNPDKCPYPFYPEPGGLLPWAGTDNGDRLCWSTTGEPDGWPIVVWNPRGWTYDAHDMGAVAFLHGWLSGRVSTTVFGDADERSPWFEPFRERDHVYIHLSEGELPYLERLRILRDVLAPTADRGAFDDGEGARQDHFAATGLDWLLTYETAYGHQIRVAFPPGDDERVRVTLVDAVRRMGCEVTSTTSHMGEPVW</sequence>
<dbReference type="Proteomes" id="UP001597368">
    <property type="component" value="Unassembled WGS sequence"/>
</dbReference>
<keyword evidence="2" id="KW-1185">Reference proteome</keyword>
<gene>
    <name evidence="1" type="ORF">ACFSKW_53390</name>
</gene>
<dbReference type="Gene3D" id="3.40.1580.10">
    <property type="entry name" value="SMI1/KNR4-like"/>
    <property type="match status" value="1"/>
</dbReference>
<evidence type="ECO:0000313" key="1">
    <source>
        <dbReference type="EMBL" id="MFD1940287.1"/>
    </source>
</evidence>
<reference evidence="2" key="1">
    <citation type="journal article" date="2019" name="Int. J. Syst. Evol. Microbiol.">
        <title>The Global Catalogue of Microorganisms (GCM) 10K type strain sequencing project: providing services to taxonomists for standard genome sequencing and annotation.</title>
        <authorList>
            <consortium name="The Broad Institute Genomics Platform"/>
            <consortium name="The Broad Institute Genome Sequencing Center for Infectious Disease"/>
            <person name="Wu L."/>
            <person name="Ma J."/>
        </authorList>
    </citation>
    <scope>NUCLEOTIDE SEQUENCE [LARGE SCALE GENOMIC DNA]</scope>
    <source>
        <strain evidence="2">ICMP 6774ER</strain>
    </source>
</reference>
<dbReference type="SUPFAM" id="SSF160631">
    <property type="entry name" value="SMI1/KNR4-like"/>
    <property type="match status" value="1"/>
</dbReference>
<dbReference type="EMBL" id="JBHUFV010000105">
    <property type="protein sequence ID" value="MFD1940287.1"/>
    <property type="molecule type" value="Genomic_DNA"/>
</dbReference>
<dbReference type="Pfam" id="PF14568">
    <property type="entry name" value="SUKH_6"/>
    <property type="match status" value="1"/>
</dbReference>
<dbReference type="InterPro" id="IPR037883">
    <property type="entry name" value="Knr4/Smi1-like_sf"/>
</dbReference>
<comment type="caution">
    <text evidence="1">The sequence shown here is derived from an EMBL/GenBank/DDBJ whole genome shotgun (WGS) entry which is preliminary data.</text>
</comment>
<name>A0ABW4TGY8_9ACTN</name>
<accession>A0ABW4TGY8</accession>
<protein>
    <submittedName>
        <fullName evidence="1">SMI1/KNR4 family protein</fullName>
    </submittedName>
</protein>
<dbReference type="RefSeq" id="WP_379583343.1">
    <property type="nucleotide sequence ID" value="NZ_JBHUFV010000105.1"/>
</dbReference>
<organism evidence="1 2">
    <name type="scientific">Nonomuraea mangrovi</name>
    <dbReference type="NCBI Taxonomy" id="2316207"/>
    <lineage>
        <taxon>Bacteria</taxon>
        <taxon>Bacillati</taxon>
        <taxon>Actinomycetota</taxon>
        <taxon>Actinomycetes</taxon>
        <taxon>Streptosporangiales</taxon>
        <taxon>Streptosporangiaceae</taxon>
        <taxon>Nonomuraea</taxon>
    </lineage>
</organism>
<proteinExistence type="predicted"/>
<evidence type="ECO:0000313" key="2">
    <source>
        <dbReference type="Proteomes" id="UP001597368"/>
    </source>
</evidence>